<evidence type="ECO:0000313" key="9">
    <source>
        <dbReference type="Proteomes" id="UP001501074"/>
    </source>
</evidence>
<dbReference type="InterPro" id="IPR005227">
    <property type="entry name" value="YqgF"/>
</dbReference>
<dbReference type="EMBL" id="BAAAZO010000012">
    <property type="protein sequence ID" value="GAA3637686.1"/>
    <property type="molecule type" value="Genomic_DNA"/>
</dbReference>
<keyword evidence="2 5" id="KW-0690">Ribosome biogenesis</keyword>
<dbReference type="InterPro" id="IPR037027">
    <property type="entry name" value="YqgF/RNaseH-like_dom_sf"/>
</dbReference>
<dbReference type="PANTHER" id="PTHR33317:SF4">
    <property type="entry name" value="POLYNUCLEOTIDYL TRANSFERASE, RIBONUCLEASE H-LIKE SUPERFAMILY PROTEIN"/>
    <property type="match status" value="1"/>
</dbReference>
<dbReference type="PANTHER" id="PTHR33317">
    <property type="entry name" value="POLYNUCLEOTIDYL TRANSFERASE, RIBONUCLEASE H-LIKE SUPERFAMILY PROTEIN"/>
    <property type="match status" value="1"/>
</dbReference>
<gene>
    <name evidence="8" type="primary">ruvX</name>
    <name evidence="8" type="ORF">GCM10022223_65750</name>
</gene>
<comment type="caution">
    <text evidence="8">The sequence shown here is derived from an EMBL/GenBank/DDBJ whole genome shotgun (WGS) entry which is preliminary data.</text>
</comment>
<dbReference type="InterPro" id="IPR012337">
    <property type="entry name" value="RNaseH-like_sf"/>
</dbReference>
<reference evidence="9" key="1">
    <citation type="journal article" date="2019" name="Int. J. Syst. Evol. Microbiol.">
        <title>The Global Catalogue of Microorganisms (GCM) 10K type strain sequencing project: providing services to taxonomists for standard genome sequencing and annotation.</title>
        <authorList>
            <consortium name="The Broad Institute Genomics Platform"/>
            <consortium name="The Broad Institute Genome Sequencing Center for Infectious Disease"/>
            <person name="Wu L."/>
            <person name="Ma J."/>
        </authorList>
    </citation>
    <scope>NUCLEOTIDE SEQUENCE [LARGE SCALE GENOMIC DNA]</scope>
    <source>
        <strain evidence="9">JCM 16902</strain>
    </source>
</reference>
<evidence type="ECO:0000256" key="1">
    <source>
        <dbReference type="ARBA" id="ARBA00022490"/>
    </source>
</evidence>
<dbReference type="SMART" id="SM00732">
    <property type="entry name" value="YqgFc"/>
    <property type="match status" value="1"/>
</dbReference>
<keyword evidence="3 5" id="KW-0540">Nuclease</keyword>
<keyword evidence="1 5" id="KW-0963">Cytoplasm</keyword>
<dbReference type="EC" id="3.1.-.-" evidence="5"/>
<feature type="domain" description="YqgF/RNase H-like" evidence="7">
    <location>
        <begin position="12"/>
        <end position="114"/>
    </location>
</feature>
<sequence length="177" mass="18100">MYGSTGAGMRPGVRLGVDVGSVRVGLSLSDGAGLLATPLETVQVVEGSNAHYERIALLVTELSVCEVIVGLPRSLSGAEGAAAGLARAYSVEVARRVAPVPVRLVDERLSTVTAHQRLREAGVKGRKRRPVVDQAAAVVILQSALDGERSSGRPPGSPVVLESGPDGPGPGHGEALT</sequence>
<evidence type="ECO:0000259" key="7">
    <source>
        <dbReference type="SMART" id="SM00732"/>
    </source>
</evidence>
<feature type="region of interest" description="Disordered" evidence="6">
    <location>
        <begin position="146"/>
        <end position="177"/>
    </location>
</feature>
<name>A0ABP7AQQ1_9ACTN</name>
<comment type="subcellular location">
    <subcellularLocation>
        <location evidence="5">Cytoplasm</location>
    </subcellularLocation>
</comment>
<evidence type="ECO:0000256" key="4">
    <source>
        <dbReference type="ARBA" id="ARBA00022801"/>
    </source>
</evidence>
<evidence type="ECO:0000256" key="3">
    <source>
        <dbReference type="ARBA" id="ARBA00022722"/>
    </source>
</evidence>
<evidence type="ECO:0000256" key="2">
    <source>
        <dbReference type="ARBA" id="ARBA00022517"/>
    </source>
</evidence>
<evidence type="ECO:0000256" key="6">
    <source>
        <dbReference type="SAM" id="MobiDB-lite"/>
    </source>
</evidence>
<dbReference type="Proteomes" id="UP001501074">
    <property type="component" value="Unassembled WGS sequence"/>
</dbReference>
<accession>A0ABP7AQQ1</accession>
<dbReference type="Pfam" id="PF03652">
    <property type="entry name" value="RuvX"/>
    <property type="match status" value="1"/>
</dbReference>
<comment type="function">
    <text evidence="5">Could be a nuclease involved in processing of the 5'-end of pre-16S rRNA.</text>
</comment>
<dbReference type="Gene3D" id="3.30.420.140">
    <property type="entry name" value="YqgF/RNase H-like domain"/>
    <property type="match status" value="1"/>
</dbReference>
<keyword evidence="4 5" id="KW-0378">Hydrolase</keyword>
<keyword evidence="9" id="KW-1185">Reference proteome</keyword>
<evidence type="ECO:0000256" key="5">
    <source>
        <dbReference type="HAMAP-Rule" id="MF_00651"/>
    </source>
</evidence>
<protein>
    <recommendedName>
        <fullName evidence="5">Putative pre-16S rRNA nuclease</fullName>
        <ecNumber evidence="5">3.1.-.-</ecNumber>
    </recommendedName>
</protein>
<proteinExistence type="inferred from homology"/>
<dbReference type="NCBIfam" id="TIGR00250">
    <property type="entry name" value="RNAse_H_YqgF"/>
    <property type="match status" value="1"/>
</dbReference>
<dbReference type="RefSeq" id="WP_345718880.1">
    <property type="nucleotide sequence ID" value="NZ_BAAAZO010000012.1"/>
</dbReference>
<comment type="similarity">
    <text evidence="5">Belongs to the YqgF HJR family.</text>
</comment>
<organism evidence="8 9">
    <name type="scientific">Kineosporia mesophila</name>
    <dbReference type="NCBI Taxonomy" id="566012"/>
    <lineage>
        <taxon>Bacteria</taxon>
        <taxon>Bacillati</taxon>
        <taxon>Actinomycetota</taxon>
        <taxon>Actinomycetes</taxon>
        <taxon>Kineosporiales</taxon>
        <taxon>Kineosporiaceae</taxon>
        <taxon>Kineosporia</taxon>
    </lineage>
</organism>
<dbReference type="CDD" id="cd16964">
    <property type="entry name" value="YqgF"/>
    <property type="match status" value="1"/>
</dbReference>
<evidence type="ECO:0000313" key="8">
    <source>
        <dbReference type="EMBL" id="GAA3637686.1"/>
    </source>
</evidence>
<dbReference type="HAMAP" id="MF_00651">
    <property type="entry name" value="Nuclease_YqgF"/>
    <property type="match status" value="1"/>
</dbReference>
<dbReference type="InterPro" id="IPR006641">
    <property type="entry name" value="YqgF/RNaseH-like_dom"/>
</dbReference>
<dbReference type="SUPFAM" id="SSF53098">
    <property type="entry name" value="Ribonuclease H-like"/>
    <property type="match status" value="1"/>
</dbReference>